<evidence type="ECO:0000256" key="1">
    <source>
        <dbReference type="ARBA" id="ARBA00001946"/>
    </source>
</evidence>
<dbReference type="InterPro" id="IPR020476">
    <property type="entry name" value="Nudix_hydrolase"/>
</dbReference>
<evidence type="ECO:0000256" key="4">
    <source>
        <dbReference type="ARBA" id="ARBA00022705"/>
    </source>
</evidence>
<sequence length="154" mass="16583">MPVQTERASGDESAGYSGESTDYGKRKSRVIVGAAIIEDGRVLGCARAKPPEVAGKWEFPGGKVESGETEIDALIRECMEELAVRIEVGERVGADVPLAHGRAVLRVYQARLIGGDQPQRLEHAELRWLTAAELGSVAWLPADEPIVAALRPLL</sequence>
<evidence type="ECO:0000256" key="12">
    <source>
        <dbReference type="SAM" id="MobiDB-lite"/>
    </source>
</evidence>
<protein>
    <recommendedName>
        <fullName evidence="11">8-oxo-dGTP diphosphatase</fullName>
        <ecNumber evidence="11">3.6.1.55</ecNumber>
    </recommendedName>
</protein>
<dbReference type="GO" id="GO:0044716">
    <property type="term" value="F:8-oxo-GDP phosphatase activity"/>
    <property type="evidence" value="ECO:0007669"/>
    <property type="project" value="TreeGrafter"/>
</dbReference>
<comment type="similarity">
    <text evidence="2">Belongs to the Nudix hydrolase family.</text>
</comment>
<dbReference type="GO" id="GO:0006260">
    <property type="term" value="P:DNA replication"/>
    <property type="evidence" value="ECO:0007669"/>
    <property type="project" value="UniProtKB-KW"/>
</dbReference>
<evidence type="ECO:0000256" key="11">
    <source>
        <dbReference type="ARBA" id="ARBA00038905"/>
    </source>
</evidence>
<dbReference type="PRINTS" id="PR00502">
    <property type="entry name" value="NUDIXFAMILY"/>
</dbReference>
<dbReference type="Pfam" id="PF00293">
    <property type="entry name" value="NUDIX"/>
    <property type="match status" value="1"/>
</dbReference>
<dbReference type="EC" id="3.6.1.55" evidence="11"/>
<keyword evidence="6" id="KW-0227">DNA damage</keyword>
<keyword evidence="9" id="KW-0234">DNA repair</keyword>
<evidence type="ECO:0000256" key="7">
    <source>
        <dbReference type="ARBA" id="ARBA00022801"/>
    </source>
</evidence>
<name>A0A495JHM0_9ACTN</name>
<proteinExistence type="inferred from homology"/>
<dbReference type="Gene3D" id="3.90.79.10">
    <property type="entry name" value="Nucleoside Triphosphate Pyrophosphohydrolase"/>
    <property type="match status" value="1"/>
</dbReference>
<evidence type="ECO:0000256" key="3">
    <source>
        <dbReference type="ARBA" id="ARBA00022457"/>
    </source>
</evidence>
<dbReference type="Proteomes" id="UP000277671">
    <property type="component" value="Unassembled WGS sequence"/>
</dbReference>
<dbReference type="GO" id="GO:0008413">
    <property type="term" value="F:8-oxo-7,8-dihydroguanosine triphosphate pyrophosphatase activity"/>
    <property type="evidence" value="ECO:0007669"/>
    <property type="project" value="TreeGrafter"/>
</dbReference>
<dbReference type="SUPFAM" id="SSF55811">
    <property type="entry name" value="Nudix"/>
    <property type="match status" value="1"/>
</dbReference>
<evidence type="ECO:0000256" key="10">
    <source>
        <dbReference type="ARBA" id="ARBA00035861"/>
    </source>
</evidence>
<dbReference type="PANTHER" id="PTHR47707">
    <property type="entry name" value="8-OXO-DGTP DIPHOSPHATASE"/>
    <property type="match status" value="1"/>
</dbReference>
<evidence type="ECO:0000313" key="14">
    <source>
        <dbReference type="EMBL" id="RKR88496.1"/>
    </source>
</evidence>
<keyword evidence="15" id="KW-1185">Reference proteome</keyword>
<evidence type="ECO:0000256" key="9">
    <source>
        <dbReference type="ARBA" id="ARBA00023204"/>
    </source>
</evidence>
<gene>
    <name evidence="14" type="ORF">BDK92_2824</name>
</gene>
<comment type="catalytic activity">
    <reaction evidence="10">
        <text>8-oxo-dGTP + H2O = 8-oxo-dGMP + diphosphate + H(+)</text>
        <dbReference type="Rhea" id="RHEA:31575"/>
        <dbReference type="ChEBI" id="CHEBI:15377"/>
        <dbReference type="ChEBI" id="CHEBI:15378"/>
        <dbReference type="ChEBI" id="CHEBI:33019"/>
        <dbReference type="ChEBI" id="CHEBI:63224"/>
        <dbReference type="ChEBI" id="CHEBI:77896"/>
        <dbReference type="EC" id="3.6.1.55"/>
    </reaction>
</comment>
<dbReference type="GO" id="GO:0035539">
    <property type="term" value="F:8-oxo-7,8-dihydrodeoxyguanosine triphosphate pyrophosphatase activity"/>
    <property type="evidence" value="ECO:0007669"/>
    <property type="project" value="UniProtKB-EC"/>
</dbReference>
<organism evidence="14 15">
    <name type="scientific">Micromonospora pisi</name>
    <dbReference type="NCBI Taxonomy" id="589240"/>
    <lineage>
        <taxon>Bacteria</taxon>
        <taxon>Bacillati</taxon>
        <taxon>Actinomycetota</taxon>
        <taxon>Actinomycetes</taxon>
        <taxon>Micromonosporales</taxon>
        <taxon>Micromonosporaceae</taxon>
        <taxon>Micromonospora</taxon>
    </lineage>
</organism>
<dbReference type="PANTHER" id="PTHR47707:SF1">
    <property type="entry name" value="NUDIX HYDROLASE FAMILY PROTEIN"/>
    <property type="match status" value="1"/>
</dbReference>
<dbReference type="PROSITE" id="PS51462">
    <property type="entry name" value="NUDIX"/>
    <property type="match status" value="1"/>
</dbReference>
<dbReference type="InterPro" id="IPR000086">
    <property type="entry name" value="NUDIX_hydrolase_dom"/>
</dbReference>
<evidence type="ECO:0000256" key="2">
    <source>
        <dbReference type="ARBA" id="ARBA00005582"/>
    </source>
</evidence>
<comment type="caution">
    <text evidence="14">The sequence shown here is derived from an EMBL/GenBank/DDBJ whole genome shotgun (WGS) entry which is preliminary data.</text>
</comment>
<dbReference type="OrthoDB" id="9810648at2"/>
<dbReference type="GO" id="GO:0006281">
    <property type="term" value="P:DNA repair"/>
    <property type="evidence" value="ECO:0007669"/>
    <property type="project" value="UniProtKB-KW"/>
</dbReference>
<feature type="domain" description="Nudix hydrolase" evidence="13">
    <location>
        <begin position="27"/>
        <end position="154"/>
    </location>
</feature>
<keyword evidence="3" id="KW-0515">Mutator protein</keyword>
<reference evidence="14 15" key="1">
    <citation type="submission" date="2018-10" db="EMBL/GenBank/DDBJ databases">
        <title>Sequencing the genomes of 1000 actinobacteria strains.</title>
        <authorList>
            <person name="Klenk H.-P."/>
        </authorList>
    </citation>
    <scope>NUCLEOTIDE SEQUENCE [LARGE SCALE GENOMIC DNA]</scope>
    <source>
        <strain evidence="14 15">DSM 45175</strain>
    </source>
</reference>
<keyword evidence="7" id="KW-0378">Hydrolase</keyword>
<dbReference type="InterPro" id="IPR047127">
    <property type="entry name" value="MutT-like"/>
</dbReference>
<evidence type="ECO:0000256" key="8">
    <source>
        <dbReference type="ARBA" id="ARBA00022842"/>
    </source>
</evidence>
<comment type="cofactor">
    <cofactor evidence="1">
        <name>Mg(2+)</name>
        <dbReference type="ChEBI" id="CHEBI:18420"/>
    </cofactor>
</comment>
<feature type="region of interest" description="Disordered" evidence="12">
    <location>
        <begin position="1"/>
        <end position="22"/>
    </location>
</feature>
<evidence type="ECO:0000313" key="15">
    <source>
        <dbReference type="Proteomes" id="UP000277671"/>
    </source>
</evidence>
<evidence type="ECO:0000256" key="6">
    <source>
        <dbReference type="ARBA" id="ARBA00022763"/>
    </source>
</evidence>
<dbReference type="GO" id="GO:0044715">
    <property type="term" value="F:8-oxo-dGDP phosphatase activity"/>
    <property type="evidence" value="ECO:0007669"/>
    <property type="project" value="TreeGrafter"/>
</dbReference>
<evidence type="ECO:0000256" key="5">
    <source>
        <dbReference type="ARBA" id="ARBA00022723"/>
    </source>
</evidence>
<evidence type="ECO:0000259" key="13">
    <source>
        <dbReference type="PROSITE" id="PS51462"/>
    </source>
</evidence>
<accession>A0A495JHM0</accession>
<dbReference type="CDD" id="cd03425">
    <property type="entry name" value="NUDIX_MutT_NudA_like"/>
    <property type="match status" value="1"/>
</dbReference>
<dbReference type="GO" id="GO:0046872">
    <property type="term" value="F:metal ion binding"/>
    <property type="evidence" value="ECO:0007669"/>
    <property type="project" value="UniProtKB-KW"/>
</dbReference>
<dbReference type="InterPro" id="IPR015797">
    <property type="entry name" value="NUDIX_hydrolase-like_dom_sf"/>
</dbReference>
<keyword evidence="8" id="KW-0460">Magnesium</keyword>
<dbReference type="AlphaFoldDB" id="A0A495JHM0"/>
<keyword evidence="5" id="KW-0479">Metal-binding</keyword>
<dbReference type="EMBL" id="RBKT01000001">
    <property type="protein sequence ID" value="RKR88496.1"/>
    <property type="molecule type" value="Genomic_DNA"/>
</dbReference>
<keyword evidence="4" id="KW-0235">DNA replication</keyword>